<dbReference type="InterPro" id="IPR039506">
    <property type="entry name" value="SPOB_a"/>
</dbReference>
<organism evidence="5 6">
    <name type="scientific">Desulfosporosinus hippei DSM 8344</name>
    <dbReference type="NCBI Taxonomy" id="1121419"/>
    <lineage>
        <taxon>Bacteria</taxon>
        <taxon>Bacillati</taxon>
        <taxon>Bacillota</taxon>
        <taxon>Clostridia</taxon>
        <taxon>Eubacteriales</taxon>
        <taxon>Desulfitobacteriaceae</taxon>
        <taxon>Desulfosporosinus</taxon>
    </lineage>
</organism>
<evidence type="ECO:0000256" key="3">
    <source>
        <dbReference type="ARBA" id="ARBA00022777"/>
    </source>
</evidence>
<protein>
    <submittedName>
        <fullName evidence="5">Sensor_kinase_SpoOB-type, alpha-helical domain</fullName>
    </submittedName>
</protein>
<accession>A0A1G8H6Y6</accession>
<reference evidence="6" key="1">
    <citation type="submission" date="2016-10" db="EMBL/GenBank/DDBJ databases">
        <authorList>
            <person name="Varghese N."/>
            <person name="Submissions S."/>
        </authorList>
    </citation>
    <scope>NUCLEOTIDE SEQUENCE [LARGE SCALE GENOMIC DNA]</scope>
    <source>
        <strain evidence="6">DSM 8344</strain>
    </source>
</reference>
<dbReference type="SUPFAM" id="SSF55890">
    <property type="entry name" value="Sporulation response regulatory protein Spo0B"/>
    <property type="match status" value="1"/>
</dbReference>
<keyword evidence="6" id="KW-1185">Reference proteome</keyword>
<proteinExistence type="predicted"/>
<evidence type="ECO:0000256" key="2">
    <source>
        <dbReference type="ARBA" id="ARBA00022679"/>
    </source>
</evidence>
<dbReference type="OrthoDB" id="1634477at2"/>
<sequence length="167" mass="19338">MTMSEVEQVLLSEMLYWYRLQRHDFLNHWQVIMGNLQLNRPSEALTYMQQSVPISPEEQKIAQIPEPSLGAILLGFIIRLEQAKVDTTIDFPSEMKEKDFWKDHWREEYAGGLYGDTTECVAEVIQSSEVKGLTAEIYLFDEPRGLTCQFILSDEETILCDKLITLS</sequence>
<name>A0A1G8H6Y6_9FIRM</name>
<dbReference type="RefSeq" id="WP_092335004.1">
    <property type="nucleotide sequence ID" value="NZ_FNCP01000024.1"/>
</dbReference>
<dbReference type="InterPro" id="IPR016120">
    <property type="entry name" value="Sig_transdc_His_kin_SpoOB"/>
</dbReference>
<keyword evidence="3 5" id="KW-0418">Kinase</keyword>
<dbReference type="Pfam" id="PF14689">
    <property type="entry name" value="SPOB_a"/>
    <property type="match status" value="1"/>
</dbReference>
<evidence type="ECO:0000256" key="1">
    <source>
        <dbReference type="ARBA" id="ARBA00022553"/>
    </source>
</evidence>
<feature type="domain" description="SpoOB alpha-helical" evidence="4">
    <location>
        <begin position="11"/>
        <end position="63"/>
    </location>
</feature>
<keyword evidence="1" id="KW-0597">Phosphoprotein</keyword>
<dbReference type="GO" id="GO:0000155">
    <property type="term" value="F:phosphorelay sensor kinase activity"/>
    <property type="evidence" value="ECO:0007669"/>
    <property type="project" value="InterPro"/>
</dbReference>
<dbReference type="Proteomes" id="UP000198656">
    <property type="component" value="Unassembled WGS sequence"/>
</dbReference>
<dbReference type="STRING" id="1121419.SAMN05443529_12472"/>
<dbReference type="EMBL" id="FNCP01000024">
    <property type="protein sequence ID" value="SDI02300.1"/>
    <property type="molecule type" value="Genomic_DNA"/>
</dbReference>
<gene>
    <name evidence="5" type="ORF">SAMN05443529_12472</name>
</gene>
<dbReference type="AlphaFoldDB" id="A0A1G8H6Y6"/>
<dbReference type="Gene3D" id="1.10.287.130">
    <property type="match status" value="1"/>
</dbReference>
<keyword evidence="2" id="KW-0808">Transferase</keyword>
<evidence type="ECO:0000313" key="6">
    <source>
        <dbReference type="Proteomes" id="UP000198656"/>
    </source>
</evidence>
<evidence type="ECO:0000259" key="4">
    <source>
        <dbReference type="Pfam" id="PF14689"/>
    </source>
</evidence>
<evidence type="ECO:0000313" key="5">
    <source>
        <dbReference type="EMBL" id="SDI02300.1"/>
    </source>
</evidence>